<evidence type="ECO:0000313" key="7">
    <source>
        <dbReference type="Proteomes" id="UP001152523"/>
    </source>
</evidence>
<dbReference type="GO" id="GO:0004751">
    <property type="term" value="F:ribose-5-phosphate isomerase activity"/>
    <property type="evidence" value="ECO:0007669"/>
    <property type="project" value="UniProtKB-EC"/>
</dbReference>
<comment type="caution">
    <text evidence="6">The sequence shown here is derived from an EMBL/GenBank/DDBJ whole genome shotgun (WGS) entry which is preliminary data.</text>
</comment>
<accession>A0AAV0DQW5</accession>
<keyword evidence="7" id="KW-1185">Reference proteome</keyword>
<evidence type="ECO:0000256" key="3">
    <source>
        <dbReference type="ARBA" id="ARBA00008088"/>
    </source>
</evidence>
<dbReference type="Proteomes" id="UP001152523">
    <property type="component" value="Unassembled WGS sequence"/>
</dbReference>
<dbReference type="PANTHER" id="PTHR43748:SF2">
    <property type="entry name" value="RIBOSE-5-PHOSPHATE ISOMERASE 2-RELATED"/>
    <property type="match status" value="1"/>
</dbReference>
<dbReference type="InterPro" id="IPR004788">
    <property type="entry name" value="Ribose5P_isomerase_type_A"/>
</dbReference>
<dbReference type="Pfam" id="PF06026">
    <property type="entry name" value="Rib_5-P_isom_A"/>
    <property type="match status" value="1"/>
</dbReference>
<sequence length="82" mass="8793">MGTGSTAKHAVDRIEELLSQGKLKNTVEIPTSRKTHEQAVSLGIPLSDLDSHPVLDLKINGADEVVTNMNLVKGRGGRFSGR</sequence>
<dbReference type="PANTHER" id="PTHR43748">
    <property type="entry name" value="RIBOSE-5-PHOSPHATE ISOMERASE 3, CHLOROPLASTIC-RELATED"/>
    <property type="match status" value="1"/>
</dbReference>
<dbReference type="Gene3D" id="3.40.50.1360">
    <property type="match status" value="1"/>
</dbReference>
<evidence type="ECO:0000256" key="4">
    <source>
        <dbReference type="ARBA" id="ARBA00011959"/>
    </source>
</evidence>
<dbReference type="AlphaFoldDB" id="A0AAV0DQW5"/>
<gene>
    <name evidence="6" type="ORF">CEPIT_LOCUS17034</name>
</gene>
<evidence type="ECO:0000256" key="5">
    <source>
        <dbReference type="ARBA" id="ARBA00023235"/>
    </source>
</evidence>
<evidence type="ECO:0000313" key="6">
    <source>
        <dbReference type="EMBL" id="CAH9105105.1"/>
    </source>
</evidence>
<comment type="catalytic activity">
    <reaction evidence="1">
        <text>aldehydo-D-ribose 5-phosphate = D-ribulose 5-phosphate</text>
        <dbReference type="Rhea" id="RHEA:14657"/>
        <dbReference type="ChEBI" id="CHEBI:58121"/>
        <dbReference type="ChEBI" id="CHEBI:58273"/>
        <dbReference type="EC" id="5.3.1.6"/>
    </reaction>
</comment>
<reference evidence="6" key="1">
    <citation type="submission" date="2022-07" db="EMBL/GenBank/DDBJ databases">
        <authorList>
            <person name="Macas J."/>
            <person name="Novak P."/>
            <person name="Neumann P."/>
        </authorList>
    </citation>
    <scope>NUCLEOTIDE SEQUENCE</scope>
</reference>
<dbReference type="GO" id="GO:0009052">
    <property type="term" value="P:pentose-phosphate shunt, non-oxidative branch"/>
    <property type="evidence" value="ECO:0007669"/>
    <property type="project" value="InterPro"/>
</dbReference>
<evidence type="ECO:0000256" key="2">
    <source>
        <dbReference type="ARBA" id="ARBA00004988"/>
    </source>
</evidence>
<dbReference type="InterPro" id="IPR050262">
    <property type="entry name" value="Ribose-5P_isomerase"/>
</dbReference>
<proteinExistence type="inferred from homology"/>
<name>A0AAV0DQW5_9ASTE</name>
<organism evidence="6 7">
    <name type="scientific">Cuscuta epithymum</name>
    <dbReference type="NCBI Taxonomy" id="186058"/>
    <lineage>
        <taxon>Eukaryota</taxon>
        <taxon>Viridiplantae</taxon>
        <taxon>Streptophyta</taxon>
        <taxon>Embryophyta</taxon>
        <taxon>Tracheophyta</taxon>
        <taxon>Spermatophyta</taxon>
        <taxon>Magnoliopsida</taxon>
        <taxon>eudicotyledons</taxon>
        <taxon>Gunneridae</taxon>
        <taxon>Pentapetalae</taxon>
        <taxon>asterids</taxon>
        <taxon>lamiids</taxon>
        <taxon>Solanales</taxon>
        <taxon>Convolvulaceae</taxon>
        <taxon>Cuscuteae</taxon>
        <taxon>Cuscuta</taxon>
        <taxon>Cuscuta subgen. Cuscuta</taxon>
    </lineage>
</organism>
<comment type="similarity">
    <text evidence="3">Belongs to the ribose 5-phosphate isomerase family.</text>
</comment>
<dbReference type="EMBL" id="CAMAPF010000129">
    <property type="protein sequence ID" value="CAH9105105.1"/>
    <property type="molecule type" value="Genomic_DNA"/>
</dbReference>
<protein>
    <recommendedName>
        <fullName evidence="4">ribose-5-phosphate isomerase</fullName>
        <ecNumber evidence="4">5.3.1.6</ecNumber>
    </recommendedName>
</protein>
<keyword evidence="5" id="KW-0413">Isomerase</keyword>
<dbReference type="SUPFAM" id="SSF100950">
    <property type="entry name" value="NagB/RpiA/CoA transferase-like"/>
    <property type="match status" value="1"/>
</dbReference>
<dbReference type="InterPro" id="IPR037171">
    <property type="entry name" value="NagB/RpiA_transferase-like"/>
</dbReference>
<comment type="pathway">
    <text evidence="2">Carbohydrate degradation; pentose phosphate pathway; D-ribose 5-phosphate from D-ribulose 5-phosphate (non-oxidative stage): step 1/1.</text>
</comment>
<dbReference type="EC" id="5.3.1.6" evidence="4"/>
<evidence type="ECO:0000256" key="1">
    <source>
        <dbReference type="ARBA" id="ARBA00001713"/>
    </source>
</evidence>